<dbReference type="InterPro" id="IPR001650">
    <property type="entry name" value="Helicase_C-like"/>
</dbReference>
<evidence type="ECO:0000256" key="2">
    <source>
        <dbReference type="ARBA" id="ARBA00022801"/>
    </source>
</evidence>
<keyword evidence="1" id="KW-0547">Nucleotide-binding</keyword>
<dbReference type="Gene3D" id="3.40.50.300">
    <property type="entry name" value="P-loop containing nucleotide triphosphate hydrolases"/>
    <property type="match status" value="2"/>
</dbReference>
<dbReference type="Pfam" id="PF00271">
    <property type="entry name" value="Helicase_C"/>
    <property type="match status" value="1"/>
</dbReference>
<evidence type="ECO:0000256" key="4">
    <source>
        <dbReference type="ARBA" id="ARBA00022840"/>
    </source>
</evidence>
<dbReference type="RefSeq" id="WP_110186196.1">
    <property type="nucleotide sequence ID" value="NZ_CP177354.1"/>
</dbReference>
<keyword evidence="2" id="KW-0378">Hydrolase</keyword>
<name>A0ABX5M0T3_9GAMM</name>
<dbReference type="PANTHER" id="PTHR47961">
    <property type="entry name" value="DNA POLYMERASE THETA, PUTATIVE (AFU_ORTHOLOGUE AFUA_1G05260)-RELATED"/>
    <property type="match status" value="1"/>
</dbReference>
<dbReference type="PANTHER" id="PTHR47961:SF6">
    <property type="entry name" value="DNA-DIRECTED DNA POLYMERASE"/>
    <property type="match status" value="1"/>
</dbReference>
<reference evidence="7 8" key="1">
    <citation type="submission" date="2015-03" db="EMBL/GenBank/DDBJ databases">
        <authorList>
            <person name="Krishnan R."/>
            <person name="Midha S."/>
            <person name="Patil P.B."/>
            <person name="Rameshkumar N."/>
        </authorList>
    </citation>
    <scope>NUCLEOTIDE SEQUENCE [LARGE SCALE GENOMIC DNA]</scope>
    <source>
        <strain evidence="7 8">L1E11</strain>
    </source>
</reference>
<keyword evidence="3 7" id="KW-0347">Helicase</keyword>
<keyword evidence="8" id="KW-1185">Reference proteome</keyword>
<dbReference type="Pfam" id="PF00270">
    <property type="entry name" value="DEAD"/>
    <property type="match status" value="1"/>
</dbReference>
<dbReference type="InterPro" id="IPR050474">
    <property type="entry name" value="Hel308_SKI2-like"/>
</dbReference>
<dbReference type="SMART" id="SM00487">
    <property type="entry name" value="DEXDc"/>
    <property type="match status" value="1"/>
</dbReference>
<sequence>MSNIAEIREKIKSQKWTDDPFSLLSDIASICSSNINMGRDLVIRALENQDSLGLAYREILNDLTMQVGLYPYVSNLGDLSLRNALMHAAHRADGIMGDYVLHRSQARVLHWLMSGSSVILSAPTSFGKSLLIDIIISAKKFDNVVLIVPTLALVEETRRRMSRFVEEYSIVTSSNQKITERNIFVLTQERYLSMEEEIPEADFFVIDEFYKLSISNDGGRSTLLNQAFLRLCNTGAQFYLLGPSIKSIPDVVKEKLNCKFLVEDFQTVAIELHFLRKKPNRNEALAKLLDEIEGQTMVYCQSPASTRKLIKSYLDIRKLEITQDQELLEAAKWTSENYHDKWLVSVALRHGIGIHHGRLPRSLGRFMIRAFEEGKIKVLLCTSTLIEGVNTSAKNVVIYDNKLNKKSLDFFTFSNIKGRTGRMFRHFIGNIFVFDAPPEEELPFVDMPAINPGENTPSSLLINLPAKDIPASLREKVETILNQKLLPIELLKRHSGIEPEYLLDTANHLLKSSYRDLERFAWSSKPQYDDIKLTSEIIWTQLGGAPSARQGAMRSASMMTLWVWKLYASRNVPRFRREMISNQIVRNTSPDEAVENVLAFLRGWASFNYPKYLIALNDVANHVLQLKGLRSCNYLPFAMTIEHLFQPSSFSALEEYGLPTEISEKFLNERIFKKDDSLDVVVNNLRNRELSRFGDSVFEKRVIEDFQRGIGAKIG</sequence>
<evidence type="ECO:0000259" key="5">
    <source>
        <dbReference type="PROSITE" id="PS51192"/>
    </source>
</evidence>
<dbReference type="PROSITE" id="PS51194">
    <property type="entry name" value="HELICASE_CTER"/>
    <property type="match status" value="1"/>
</dbReference>
<comment type="caution">
    <text evidence="7">The sequence shown here is derived from an EMBL/GenBank/DDBJ whole genome shotgun (WGS) entry which is preliminary data.</text>
</comment>
<dbReference type="PROSITE" id="PS51192">
    <property type="entry name" value="HELICASE_ATP_BIND_1"/>
    <property type="match status" value="1"/>
</dbReference>
<dbReference type="InterPro" id="IPR011545">
    <property type="entry name" value="DEAD/DEAH_box_helicase_dom"/>
</dbReference>
<evidence type="ECO:0000313" key="8">
    <source>
        <dbReference type="Proteomes" id="UP000248090"/>
    </source>
</evidence>
<proteinExistence type="predicted"/>
<dbReference type="InterPro" id="IPR027417">
    <property type="entry name" value="P-loop_NTPase"/>
</dbReference>
<dbReference type="EMBL" id="LAPT01000017">
    <property type="protein sequence ID" value="PXF32497.1"/>
    <property type="molecule type" value="Genomic_DNA"/>
</dbReference>
<organism evidence="7 8">
    <name type="scientific">Pokkaliibacter plantistimulans</name>
    <dbReference type="NCBI Taxonomy" id="1635171"/>
    <lineage>
        <taxon>Bacteria</taxon>
        <taxon>Pseudomonadati</taxon>
        <taxon>Pseudomonadota</taxon>
        <taxon>Gammaproteobacteria</taxon>
        <taxon>Oceanospirillales</taxon>
        <taxon>Balneatrichaceae</taxon>
        <taxon>Pokkaliibacter</taxon>
    </lineage>
</organism>
<dbReference type="Proteomes" id="UP000248090">
    <property type="component" value="Unassembled WGS sequence"/>
</dbReference>
<feature type="domain" description="Helicase C-terminal" evidence="6">
    <location>
        <begin position="284"/>
        <end position="496"/>
    </location>
</feature>
<dbReference type="InterPro" id="IPR014001">
    <property type="entry name" value="Helicase_ATP-bd"/>
</dbReference>
<feature type="domain" description="Helicase ATP-binding" evidence="5">
    <location>
        <begin position="109"/>
        <end position="263"/>
    </location>
</feature>
<evidence type="ECO:0000256" key="1">
    <source>
        <dbReference type="ARBA" id="ARBA00022741"/>
    </source>
</evidence>
<dbReference type="SMART" id="SM00490">
    <property type="entry name" value="HELICc"/>
    <property type="match status" value="1"/>
</dbReference>
<gene>
    <name evidence="7" type="ORF">WH50_04225</name>
</gene>
<dbReference type="SUPFAM" id="SSF52540">
    <property type="entry name" value="P-loop containing nucleoside triphosphate hydrolases"/>
    <property type="match status" value="1"/>
</dbReference>
<evidence type="ECO:0000313" key="7">
    <source>
        <dbReference type="EMBL" id="PXF32497.1"/>
    </source>
</evidence>
<keyword evidence="4" id="KW-0067">ATP-binding</keyword>
<dbReference type="GO" id="GO:0004386">
    <property type="term" value="F:helicase activity"/>
    <property type="evidence" value="ECO:0007669"/>
    <property type="project" value="UniProtKB-KW"/>
</dbReference>
<protein>
    <submittedName>
        <fullName evidence="7">Helicase</fullName>
    </submittedName>
</protein>
<accession>A0ABX5M0T3</accession>
<evidence type="ECO:0000259" key="6">
    <source>
        <dbReference type="PROSITE" id="PS51194"/>
    </source>
</evidence>
<evidence type="ECO:0000256" key="3">
    <source>
        <dbReference type="ARBA" id="ARBA00022806"/>
    </source>
</evidence>